<name>A0A853IKV1_9GAMM</name>
<gene>
    <name evidence="2" type="ORF">H0A36_28645</name>
</gene>
<feature type="domain" description="Immunity MXAN-0049 protein" evidence="1">
    <location>
        <begin position="68"/>
        <end position="190"/>
    </location>
</feature>
<evidence type="ECO:0000313" key="3">
    <source>
        <dbReference type="Proteomes" id="UP000569732"/>
    </source>
</evidence>
<dbReference type="Proteomes" id="UP000569732">
    <property type="component" value="Unassembled WGS sequence"/>
</dbReference>
<dbReference type="Pfam" id="PF07791">
    <property type="entry name" value="Imm11"/>
    <property type="match status" value="1"/>
</dbReference>
<reference evidence="2 3" key="1">
    <citation type="submission" date="2020-07" db="EMBL/GenBank/DDBJ databases">
        <title>Endozoicomonas sp. nov., isolated from sediment.</title>
        <authorList>
            <person name="Gu T."/>
        </authorList>
    </citation>
    <scope>NUCLEOTIDE SEQUENCE [LARGE SCALE GENOMIC DNA]</scope>
    <source>
        <strain evidence="2 3">SM1973</strain>
    </source>
</reference>
<organism evidence="2 3">
    <name type="scientific">Spartinivicinus marinus</name>
    <dbReference type="NCBI Taxonomy" id="2994442"/>
    <lineage>
        <taxon>Bacteria</taxon>
        <taxon>Pseudomonadati</taxon>
        <taxon>Pseudomonadota</taxon>
        <taxon>Gammaproteobacteria</taxon>
        <taxon>Oceanospirillales</taxon>
        <taxon>Zooshikellaceae</taxon>
        <taxon>Spartinivicinus</taxon>
    </lineage>
</organism>
<proteinExistence type="predicted"/>
<evidence type="ECO:0000259" key="1">
    <source>
        <dbReference type="Pfam" id="PF07791"/>
    </source>
</evidence>
<evidence type="ECO:0000313" key="2">
    <source>
        <dbReference type="EMBL" id="NYZ69987.1"/>
    </source>
</evidence>
<dbReference type="EMBL" id="JACCKB010000212">
    <property type="protein sequence ID" value="NYZ69987.1"/>
    <property type="molecule type" value="Genomic_DNA"/>
</dbReference>
<accession>A0A853IKV1</accession>
<dbReference type="AlphaFoldDB" id="A0A853IKV1"/>
<dbReference type="InterPro" id="IPR012433">
    <property type="entry name" value="Imm11"/>
</dbReference>
<protein>
    <recommendedName>
        <fullName evidence="1">Immunity MXAN-0049 protein domain-containing protein</fullName>
    </recommendedName>
</protein>
<sequence length="197" mass="22979">MDDLLPKSMYWILISERSDDNQFYLDGTPPLISTNEWSFEEGSAVTGIIPEIEMLYTIEPNEIMTDNLVSPGFRGLLIRNKVKGLLEILGLDNIQYFKTKLINEKTKESTEDYYIANIIGTYDCVDYDKSDLTFWDDGDIEFVESFVFKDISDQEPPEIFRLSSFLPLVIITDRVKKALDKQDYSGFKYYRPEEYYS</sequence>
<dbReference type="RefSeq" id="WP_180571935.1">
    <property type="nucleotide sequence ID" value="NZ_JACCKB010000212.1"/>
</dbReference>
<keyword evidence="3" id="KW-1185">Reference proteome</keyword>
<comment type="caution">
    <text evidence="2">The sequence shown here is derived from an EMBL/GenBank/DDBJ whole genome shotgun (WGS) entry which is preliminary data.</text>
</comment>